<dbReference type="Proteomes" id="UP000315783">
    <property type="component" value="Unassembled WGS sequence"/>
</dbReference>
<keyword evidence="2" id="KW-1185">Reference proteome</keyword>
<name>A0A545V9T2_9HYPO</name>
<reference evidence="1 2" key="1">
    <citation type="journal article" date="2019" name="Appl. Microbiol. Biotechnol.">
        <title>Genome sequence of Isaria javanica and comparative genome analysis insights into family S53 peptidase evolution in fungal entomopathogens.</title>
        <authorList>
            <person name="Lin R."/>
            <person name="Zhang X."/>
            <person name="Xin B."/>
            <person name="Zou M."/>
            <person name="Gao Y."/>
            <person name="Qin F."/>
            <person name="Hu Q."/>
            <person name="Xie B."/>
            <person name="Cheng X."/>
        </authorList>
    </citation>
    <scope>NUCLEOTIDE SEQUENCE [LARGE SCALE GENOMIC DNA]</scope>
    <source>
        <strain evidence="1 2">IJ1G</strain>
    </source>
</reference>
<protein>
    <submittedName>
        <fullName evidence="1">Uncharacterized protein</fullName>
    </submittedName>
</protein>
<accession>A0A545V9T2</accession>
<evidence type="ECO:0000313" key="1">
    <source>
        <dbReference type="EMBL" id="TQV98359.1"/>
    </source>
</evidence>
<comment type="caution">
    <text evidence="1">The sequence shown here is derived from an EMBL/GenBank/DDBJ whole genome shotgun (WGS) entry which is preliminary data.</text>
</comment>
<dbReference type="AlphaFoldDB" id="A0A545V9T2"/>
<gene>
    <name evidence="1" type="ORF">IF1G_02439</name>
</gene>
<evidence type="ECO:0000313" key="2">
    <source>
        <dbReference type="Proteomes" id="UP000315783"/>
    </source>
</evidence>
<proteinExistence type="predicted"/>
<dbReference type="EMBL" id="SPUK01000003">
    <property type="protein sequence ID" value="TQV98359.1"/>
    <property type="molecule type" value="Genomic_DNA"/>
</dbReference>
<organism evidence="1 2">
    <name type="scientific">Cordyceps javanica</name>
    <dbReference type="NCBI Taxonomy" id="43265"/>
    <lineage>
        <taxon>Eukaryota</taxon>
        <taxon>Fungi</taxon>
        <taxon>Dikarya</taxon>
        <taxon>Ascomycota</taxon>
        <taxon>Pezizomycotina</taxon>
        <taxon>Sordariomycetes</taxon>
        <taxon>Hypocreomycetidae</taxon>
        <taxon>Hypocreales</taxon>
        <taxon>Cordycipitaceae</taxon>
        <taxon>Cordyceps</taxon>
    </lineage>
</organism>
<sequence>MKRKTELRSSVKLIRPSCESRPSKTRNEIIFTGHETGCGGPVARVSRRHDIILNCEAAHQKHISGGSGASEPFSKVAEIRGDNGYTFGPSFFFPRLLQRRSLGRGAAGGPNDVGSAPAKVGSTTAISPAVSRPGGSLNATESIRLRYEYDGQVHTRCVLQGPSSVWGTPSSGVSAQASTGRFRWSMGRGAVTVQNYLRARWTVMEPVLPRRPMLSPDHKRRL</sequence>